<protein>
    <recommendedName>
        <fullName evidence="5">DUF3088 domain-containing protein</fullName>
    </recommendedName>
</protein>
<evidence type="ECO:0008006" key="5">
    <source>
        <dbReference type="Google" id="ProtNLM"/>
    </source>
</evidence>
<sequence length="113" mass="12594">MSRDKLFLIAPGFSDPKRPGQTFVCPYCNAIEGLLASFPELAARIDVERVPFPRPRTRVIEAVGEENQSLPVLVLSANAPPDAADWKGKRFVTKTGRILELLAERHGFPRLHD</sequence>
<organism evidence="1 3">
    <name type="scientific">Rhizobium tibeticum</name>
    <dbReference type="NCBI Taxonomy" id="501024"/>
    <lineage>
        <taxon>Bacteria</taxon>
        <taxon>Pseudomonadati</taxon>
        <taxon>Pseudomonadota</taxon>
        <taxon>Alphaproteobacteria</taxon>
        <taxon>Hyphomicrobiales</taxon>
        <taxon>Rhizobiaceae</taxon>
        <taxon>Rhizobium/Agrobacterium group</taxon>
        <taxon>Rhizobium</taxon>
    </lineage>
</organism>
<dbReference type="Proteomes" id="UP000183063">
    <property type="component" value="Unassembled WGS sequence"/>
</dbReference>
<dbReference type="OrthoDB" id="1356145at2"/>
<dbReference type="RefSeq" id="WP_072378593.1">
    <property type="nucleotide sequence ID" value="NZ_FNXB01000028.1"/>
</dbReference>
<dbReference type="EMBL" id="FNXB01000028">
    <property type="protein sequence ID" value="SEI09588.1"/>
    <property type="molecule type" value="Genomic_DNA"/>
</dbReference>
<evidence type="ECO:0000313" key="2">
    <source>
        <dbReference type="EMBL" id="SEO22384.1"/>
    </source>
</evidence>
<reference evidence="1" key="1">
    <citation type="submission" date="2016-10" db="EMBL/GenBank/DDBJ databases">
        <authorList>
            <person name="de Groot N.N."/>
        </authorList>
    </citation>
    <scope>NUCLEOTIDE SEQUENCE [LARGE SCALE GENOMIC DNA]</scope>
    <source>
        <strain evidence="1">CCBAU85039</strain>
    </source>
</reference>
<evidence type="ECO:0000313" key="1">
    <source>
        <dbReference type="EMBL" id="SEI09588.1"/>
    </source>
</evidence>
<proteinExistence type="predicted"/>
<dbReference type="Pfam" id="PF11287">
    <property type="entry name" value="DUF3088"/>
    <property type="match status" value="1"/>
</dbReference>
<name>A0A1H8MYJ6_9HYPH</name>
<accession>A0A1H8MYJ6</accession>
<dbReference type="AlphaFoldDB" id="A0A1H8MYJ6"/>
<dbReference type="STRING" id="501024.RTCCBAU85039_4450"/>
<reference evidence="3" key="2">
    <citation type="submission" date="2016-10" db="EMBL/GenBank/DDBJ databases">
        <authorList>
            <person name="Wibberg D."/>
        </authorList>
    </citation>
    <scope>NUCLEOTIDE SEQUENCE [LARGE SCALE GENOMIC DNA]</scope>
</reference>
<reference evidence="2 4" key="3">
    <citation type="submission" date="2016-10" db="EMBL/GenBank/DDBJ databases">
        <authorList>
            <person name="Varghese N."/>
            <person name="Submissions S."/>
        </authorList>
    </citation>
    <scope>NUCLEOTIDE SEQUENCE [LARGE SCALE GENOMIC DNA]</scope>
    <source>
        <strain evidence="2 4">CGMCC 1.7071</strain>
    </source>
</reference>
<dbReference type="EMBL" id="FOCV01000013">
    <property type="protein sequence ID" value="SEO22384.1"/>
    <property type="molecule type" value="Genomic_DNA"/>
</dbReference>
<gene>
    <name evidence="1" type="ORF">RTCCBAU85039_4450</name>
    <name evidence="2" type="ORF">SAMN05216228_1013132</name>
</gene>
<keyword evidence="4" id="KW-1185">Reference proteome</keyword>
<dbReference type="Proteomes" id="UP000198939">
    <property type="component" value="Unassembled WGS sequence"/>
</dbReference>
<dbReference type="InterPro" id="IPR021439">
    <property type="entry name" value="DUF3088"/>
</dbReference>
<evidence type="ECO:0000313" key="3">
    <source>
        <dbReference type="Proteomes" id="UP000183063"/>
    </source>
</evidence>
<evidence type="ECO:0000313" key="4">
    <source>
        <dbReference type="Proteomes" id="UP000198939"/>
    </source>
</evidence>